<evidence type="ECO:0000313" key="5">
    <source>
        <dbReference type="EMBL" id="GFP76443.1"/>
    </source>
</evidence>
<keyword evidence="2" id="KW-0378">Hydrolase</keyword>
<reference evidence="5 6" key="1">
    <citation type="submission" date="2020-07" db="EMBL/GenBank/DDBJ databases">
        <title>A new beta-1,3-glucan-decomposing anaerobic bacterium isolated from anoxic soil subjected to biological soil disinfestation.</title>
        <authorList>
            <person name="Ueki A."/>
            <person name="Tonouchi A."/>
        </authorList>
    </citation>
    <scope>NUCLEOTIDE SEQUENCE [LARGE SCALE GENOMIC DNA]</scope>
    <source>
        <strain evidence="5 6">TW1</strain>
    </source>
</reference>
<evidence type="ECO:0000313" key="6">
    <source>
        <dbReference type="Proteomes" id="UP000580568"/>
    </source>
</evidence>
<dbReference type="Pfam" id="PF00232">
    <property type="entry name" value="Glyco_hydro_1"/>
    <property type="match status" value="1"/>
</dbReference>
<comment type="caution">
    <text evidence="5">The sequence shown here is derived from an EMBL/GenBank/DDBJ whole genome shotgun (WGS) entry which is preliminary data.</text>
</comment>
<gene>
    <name evidence="5" type="ORF">bsdtw1_02546</name>
</gene>
<dbReference type="EMBL" id="BLZR01000001">
    <property type="protein sequence ID" value="GFP76443.1"/>
    <property type="molecule type" value="Genomic_DNA"/>
</dbReference>
<dbReference type="Gene3D" id="3.20.20.80">
    <property type="entry name" value="Glycosidases"/>
    <property type="match status" value="1"/>
</dbReference>
<evidence type="ECO:0000256" key="4">
    <source>
        <dbReference type="RuleBase" id="RU003690"/>
    </source>
</evidence>
<dbReference type="Proteomes" id="UP000580568">
    <property type="component" value="Unassembled WGS sequence"/>
</dbReference>
<dbReference type="PANTHER" id="PTHR10353">
    <property type="entry name" value="GLYCOSYL HYDROLASE"/>
    <property type="match status" value="1"/>
</dbReference>
<proteinExistence type="inferred from homology"/>
<name>A0A6V8SNK1_9CLOT</name>
<evidence type="ECO:0000256" key="2">
    <source>
        <dbReference type="ARBA" id="ARBA00022801"/>
    </source>
</evidence>
<dbReference type="PROSITE" id="PS00653">
    <property type="entry name" value="GLYCOSYL_HYDROL_F1_2"/>
    <property type="match status" value="1"/>
</dbReference>
<dbReference type="InterPro" id="IPR033132">
    <property type="entry name" value="GH_1_N_CS"/>
</dbReference>
<dbReference type="RefSeq" id="WP_183277869.1">
    <property type="nucleotide sequence ID" value="NZ_BLZR01000001.1"/>
</dbReference>
<keyword evidence="3" id="KW-0326">Glycosidase</keyword>
<protein>
    <submittedName>
        <fullName evidence="5">Aryl-phospho-beta-D-glucosidase BglA</fullName>
    </submittedName>
</protein>
<keyword evidence="6" id="KW-1185">Reference proteome</keyword>
<dbReference type="PRINTS" id="PR00131">
    <property type="entry name" value="GLHYDRLASE1"/>
</dbReference>
<dbReference type="InterPro" id="IPR017853">
    <property type="entry name" value="GH"/>
</dbReference>
<dbReference type="GO" id="GO:0008422">
    <property type="term" value="F:beta-glucosidase activity"/>
    <property type="evidence" value="ECO:0007669"/>
    <property type="project" value="TreeGrafter"/>
</dbReference>
<dbReference type="GO" id="GO:0005829">
    <property type="term" value="C:cytosol"/>
    <property type="evidence" value="ECO:0007669"/>
    <property type="project" value="TreeGrafter"/>
</dbReference>
<organism evidence="5 6">
    <name type="scientific">Clostridium fungisolvens</name>
    <dbReference type="NCBI Taxonomy" id="1604897"/>
    <lineage>
        <taxon>Bacteria</taxon>
        <taxon>Bacillati</taxon>
        <taxon>Bacillota</taxon>
        <taxon>Clostridia</taxon>
        <taxon>Eubacteriales</taxon>
        <taxon>Clostridiaceae</taxon>
        <taxon>Clostridium</taxon>
    </lineage>
</organism>
<dbReference type="AlphaFoldDB" id="A0A6V8SNK1"/>
<dbReference type="GO" id="GO:0016052">
    <property type="term" value="P:carbohydrate catabolic process"/>
    <property type="evidence" value="ECO:0007669"/>
    <property type="project" value="TreeGrafter"/>
</dbReference>
<evidence type="ECO:0000256" key="3">
    <source>
        <dbReference type="ARBA" id="ARBA00023295"/>
    </source>
</evidence>
<evidence type="ECO:0000256" key="1">
    <source>
        <dbReference type="ARBA" id="ARBA00010838"/>
    </source>
</evidence>
<dbReference type="SUPFAM" id="SSF51445">
    <property type="entry name" value="(Trans)glycosidases"/>
    <property type="match status" value="1"/>
</dbReference>
<dbReference type="InterPro" id="IPR001360">
    <property type="entry name" value="Glyco_hydro_1"/>
</dbReference>
<dbReference type="PANTHER" id="PTHR10353:SF296">
    <property type="entry name" value="6-PHOSPHO-BETA-GLUCOSIDASE"/>
    <property type="match status" value="1"/>
</dbReference>
<accession>A0A6V8SNK1</accession>
<comment type="similarity">
    <text evidence="1 4">Belongs to the glycosyl hydrolase 1 family.</text>
</comment>
<sequence length="466" mass="53116">MTFPKGFLWGGATAANQCEGAYITDGKGLNTSDVMTAGSATKERINTREVKEGLYYPSHKAVDHYGHFKEDIALFAEMGFKAYRMSINWARIFPNVDDETPNEAGLKHYDEVFDECRKYGIEPVVTISHYETPLALTEKHGSWTSRKSVDLFVKYCETIFNRYKGKVKYWLTFNEINCMSMNPWMSGGVLEDDEQSKMQAAYHQFLASAKAVKLGHEIDPEFKIGMMYGGLFSYPNSCDPEDIEANTEFMNKMLFYCDVMCRGYYPAYKVKEFERSNLVLSKEAGDEEILKDGTVDFISFSYYFTLVAGKNTKLAMECGSLDTGYQNPHLQKSDWGWTIDPKGLRHALNLLYDRYQKPLMIVENGLGATDTVEEDGSIHDPYRIDYLRAHIEEMKKAVEIDGIPLLGYTTWGCIDIVSAGTGEMKKRYGMIYIDVDDEGNGTFARSRKDSFYWYKKVIESNGEDLA</sequence>
<dbReference type="FunFam" id="3.20.20.80:FF:000004">
    <property type="entry name" value="Beta-glucosidase 6-phospho-beta-glucosidase"/>
    <property type="match status" value="1"/>
</dbReference>